<dbReference type="SUPFAM" id="SSF82649">
    <property type="entry name" value="SufE/NifU"/>
    <property type="match status" value="1"/>
</dbReference>
<proteinExistence type="inferred from homology"/>
<comment type="catalytic activity">
    <reaction evidence="8">
        <text>L-lysyl-[lipoyl-carrier protein] + (R)-lipoate + ATP = N(6)-[(R)-lipoyl]-L-lysyl-[lipoyl-carrier protein] + AMP + diphosphate + H(+)</text>
        <dbReference type="Rhea" id="RHEA:49288"/>
        <dbReference type="Rhea" id="RHEA-COMP:10500"/>
        <dbReference type="Rhea" id="RHEA-COMP:10502"/>
        <dbReference type="ChEBI" id="CHEBI:15378"/>
        <dbReference type="ChEBI" id="CHEBI:29969"/>
        <dbReference type="ChEBI" id="CHEBI:30616"/>
        <dbReference type="ChEBI" id="CHEBI:33019"/>
        <dbReference type="ChEBI" id="CHEBI:83088"/>
        <dbReference type="ChEBI" id="CHEBI:83099"/>
        <dbReference type="ChEBI" id="CHEBI:456215"/>
        <dbReference type="EC" id="6.3.1.20"/>
    </reaction>
</comment>
<dbReference type="GO" id="GO:0005524">
    <property type="term" value="F:ATP binding"/>
    <property type="evidence" value="ECO:0007669"/>
    <property type="project" value="UniProtKB-KW"/>
</dbReference>
<keyword evidence="7" id="KW-0067">ATP-binding</keyword>
<evidence type="ECO:0000256" key="7">
    <source>
        <dbReference type="ARBA" id="ARBA00022840"/>
    </source>
</evidence>
<dbReference type="Gene3D" id="3.30.930.10">
    <property type="entry name" value="Bira Bifunctional Protein, Domain 2"/>
    <property type="match status" value="1"/>
</dbReference>
<evidence type="ECO:0000313" key="10">
    <source>
        <dbReference type="EMBL" id="CAD9185131.1"/>
    </source>
</evidence>
<organism evidence="10">
    <name type="scientific">Alexandrium catenella</name>
    <name type="common">Red tide dinoflagellate</name>
    <name type="synonym">Gonyaulax catenella</name>
    <dbReference type="NCBI Taxonomy" id="2925"/>
    <lineage>
        <taxon>Eukaryota</taxon>
        <taxon>Sar</taxon>
        <taxon>Alveolata</taxon>
        <taxon>Dinophyceae</taxon>
        <taxon>Gonyaulacales</taxon>
        <taxon>Pyrocystaceae</taxon>
        <taxon>Alexandrium</taxon>
    </lineage>
</organism>
<evidence type="ECO:0000256" key="6">
    <source>
        <dbReference type="ARBA" id="ARBA00022741"/>
    </source>
</evidence>
<sequence length="378" mass="41252">MSPLAVCRSALAGHRWAPRLQTACSGAGARGCAGAAGAKPRILRSEVSDIVFHFAVEEYLMANARVSAPLLYLWRPGPVVTIGRHQNPWKECVLSRLDEDGVKLVRRKSGGGAVYQDAGCSVFTLISPSGAFNIDRNLDIVLGALKRCGVSAEKKGRNDLTFEGKKISGSAFKHAPDRQVSLHHGTVLVDTDLQALQRYLTPNKLKLQAKGISSVGARVMNLRETFPTLDHDSLCEAFVEEFREVEGAQGVPVELVDESSPLAAEPAFRAHRAELEDRDWRLGRTPEFSHQLETRVEGVALLDVQLQVVNGKIDSATIFSDALFPDVIDRAMIALTGIVYGRASIRSALEGLRPQFQDEGPRKLVEALVDWLPANVED</sequence>
<keyword evidence="6" id="KW-0547">Nucleotide-binding</keyword>
<accession>A0A7S1S5A9</accession>
<evidence type="ECO:0000256" key="1">
    <source>
        <dbReference type="ARBA" id="ARBA00005085"/>
    </source>
</evidence>
<dbReference type="UniPathway" id="UPA00537">
    <property type="reaction ID" value="UER00594"/>
</dbReference>
<dbReference type="GO" id="GO:0016979">
    <property type="term" value="F:lipoate-protein ligase activity"/>
    <property type="evidence" value="ECO:0007669"/>
    <property type="project" value="UniProtKB-EC"/>
</dbReference>
<dbReference type="PANTHER" id="PTHR12561">
    <property type="entry name" value="LIPOATE-PROTEIN LIGASE"/>
    <property type="match status" value="1"/>
</dbReference>
<evidence type="ECO:0000259" key="9">
    <source>
        <dbReference type="PROSITE" id="PS51733"/>
    </source>
</evidence>
<evidence type="ECO:0000256" key="5">
    <source>
        <dbReference type="ARBA" id="ARBA00022598"/>
    </source>
</evidence>
<dbReference type="Pfam" id="PF21948">
    <property type="entry name" value="LplA-B_cat"/>
    <property type="match status" value="1"/>
</dbReference>
<dbReference type="Pfam" id="PF10437">
    <property type="entry name" value="Lip_prot_lig_C"/>
    <property type="match status" value="1"/>
</dbReference>
<dbReference type="CDD" id="cd16443">
    <property type="entry name" value="LplA"/>
    <property type="match status" value="1"/>
</dbReference>
<dbReference type="InterPro" id="IPR004143">
    <property type="entry name" value="BPL_LPL_catalytic"/>
</dbReference>
<evidence type="ECO:0000256" key="8">
    <source>
        <dbReference type="ARBA" id="ARBA00048037"/>
    </source>
</evidence>
<feature type="domain" description="BPL/LPL catalytic" evidence="9">
    <location>
        <begin position="65"/>
        <end position="250"/>
    </location>
</feature>
<keyword evidence="5" id="KW-0436">Ligase</keyword>
<gene>
    <name evidence="10" type="ORF">ACAT0790_LOCUS61905</name>
</gene>
<evidence type="ECO:0000256" key="2">
    <source>
        <dbReference type="ARBA" id="ARBA00005124"/>
    </source>
</evidence>
<comment type="similarity">
    <text evidence="3">Belongs to the LplA family.</text>
</comment>
<dbReference type="SUPFAM" id="SSF55681">
    <property type="entry name" value="Class II aaRS and biotin synthetases"/>
    <property type="match status" value="1"/>
</dbReference>
<dbReference type="NCBIfam" id="TIGR00545">
    <property type="entry name" value="lipoyltrans"/>
    <property type="match status" value="1"/>
</dbReference>
<name>A0A7S1S5A9_ALECA</name>
<dbReference type="GO" id="GO:0009249">
    <property type="term" value="P:protein lipoylation"/>
    <property type="evidence" value="ECO:0007669"/>
    <property type="project" value="InterPro"/>
</dbReference>
<dbReference type="GO" id="GO:0005737">
    <property type="term" value="C:cytoplasm"/>
    <property type="evidence" value="ECO:0007669"/>
    <property type="project" value="TreeGrafter"/>
</dbReference>
<dbReference type="PANTHER" id="PTHR12561:SF3">
    <property type="entry name" value="LIPOYLTRANSFERASE 1, MITOCHONDRIAL"/>
    <property type="match status" value="1"/>
</dbReference>
<protein>
    <recommendedName>
        <fullName evidence="4">lipoate--protein ligase</fullName>
        <ecNumber evidence="4">6.3.1.20</ecNumber>
    </recommendedName>
</protein>
<evidence type="ECO:0000256" key="3">
    <source>
        <dbReference type="ARBA" id="ARBA00008242"/>
    </source>
</evidence>
<dbReference type="PROSITE" id="PS51733">
    <property type="entry name" value="BPL_LPL_CATALYTIC"/>
    <property type="match status" value="1"/>
</dbReference>
<dbReference type="AlphaFoldDB" id="A0A7S1S5A9"/>
<dbReference type="EMBL" id="HBGE01103847">
    <property type="protein sequence ID" value="CAD9185131.1"/>
    <property type="molecule type" value="Transcribed_RNA"/>
</dbReference>
<evidence type="ECO:0000256" key="4">
    <source>
        <dbReference type="ARBA" id="ARBA00012367"/>
    </source>
</evidence>
<dbReference type="Gene3D" id="3.30.390.50">
    <property type="entry name" value="CO dehydrogenase flavoprotein, C-terminal domain"/>
    <property type="match status" value="1"/>
</dbReference>
<reference evidence="10" key="1">
    <citation type="submission" date="2021-01" db="EMBL/GenBank/DDBJ databases">
        <authorList>
            <person name="Corre E."/>
            <person name="Pelletier E."/>
            <person name="Niang G."/>
            <person name="Scheremetjew M."/>
            <person name="Finn R."/>
            <person name="Kale V."/>
            <person name="Holt S."/>
            <person name="Cochrane G."/>
            <person name="Meng A."/>
            <person name="Brown T."/>
            <person name="Cohen L."/>
        </authorList>
    </citation>
    <scope>NUCLEOTIDE SEQUENCE</scope>
    <source>
        <strain evidence="10">OF101</strain>
    </source>
</reference>
<dbReference type="InterPro" id="IPR045864">
    <property type="entry name" value="aa-tRNA-synth_II/BPL/LPL"/>
</dbReference>
<dbReference type="GO" id="GO:0017118">
    <property type="term" value="F:lipoyltransferase activity"/>
    <property type="evidence" value="ECO:0007669"/>
    <property type="project" value="TreeGrafter"/>
</dbReference>
<comment type="pathway">
    <text evidence="1">Protein modification; protein lipoylation via exogenous pathway; protein N(6)-(lipoyl)lysine from lipoate: step 2/2.</text>
</comment>
<dbReference type="EC" id="6.3.1.20" evidence="4"/>
<comment type="pathway">
    <text evidence="2">Protein modification; protein lipoylation via exogenous pathway; protein N(6)-(lipoyl)lysine from lipoate: step 1/2.</text>
</comment>
<dbReference type="InterPro" id="IPR019491">
    <property type="entry name" value="Lipoate_protein_ligase_C"/>
</dbReference>
<dbReference type="InterPro" id="IPR004562">
    <property type="entry name" value="LipoylTrfase_LipoateP_Ligase"/>
</dbReference>